<sequence>MTAAHRAMDRLETWPDLARGTPSCRVGEALRTAESEVLHFHSGREADLHLTRAVLGDLLPVLRQSSAIRPFPGAAWVTVLLECDADVDLLISLVSVALKALVDTWPHPAPQPCNRFRVLLLPGERAPVEAAPPTLAARLGSVRKAVSRRPVPRLRPSA</sequence>
<comment type="caution">
    <text evidence="2">The sequence shown here is derived from an EMBL/GenBank/DDBJ whole genome shotgun (WGS) entry which is preliminary data.</text>
</comment>
<reference evidence="2 3" key="1">
    <citation type="journal article" date="2019" name="Int. J. Syst. Evol. Microbiol.">
        <title>The Global Catalogue of Microorganisms (GCM) 10K type strain sequencing project: providing services to taxonomists for standard genome sequencing and annotation.</title>
        <authorList>
            <consortium name="The Broad Institute Genomics Platform"/>
            <consortium name="The Broad Institute Genome Sequencing Center for Infectious Disease"/>
            <person name="Wu L."/>
            <person name="Ma J."/>
        </authorList>
    </citation>
    <scope>NUCLEOTIDE SEQUENCE [LARGE SCALE GENOMIC DNA]</scope>
    <source>
        <strain evidence="2 3">JCM 4565</strain>
    </source>
</reference>
<gene>
    <name evidence="2" type="ORF">GCM10010319_46610</name>
</gene>
<name>A0ABN0XGH1_9ACTN</name>
<organism evidence="2 3">
    <name type="scientific">Streptomyces blastmyceticus</name>
    <dbReference type="NCBI Taxonomy" id="68180"/>
    <lineage>
        <taxon>Bacteria</taxon>
        <taxon>Bacillati</taxon>
        <taxon>Actinomycetota</taxon>
        <taxon>Actinomycetes</taxon>
        <taxon>Kitasatosporales</taxon>
        <taxon>Streptomycetaceae</taxon>
        <taxon>Streptomyces</taxon>
    </lineage>
</organism>
<protein>
    <submittedName>
        <fullName evidence="2">DUF5519 family protein</fullName>
    </submittedName>
</protein>
<evidence type="ECO:0000259" key="1">
    <source>
        <dbReference type="Pfam" id="PF17648"/>
    </source>
</evidence>
<evidence type="ECO:0000313" key="3">
    <source>
        <dbReference type="Proteomes" id="UP001500063"/>
    </source>
</evidence>
<dbReference type="Pfam" id="PF17648">
    <property type="entry name" value="Luciferase"/>
    <property type="match status" value="1"/>
</dbReference>
<evidence type="ECO:0000313" key="2">
    <source>
        <dbReference type="EMBL" id="GAA0363526.1"/>
    </source>
</evidence>
<accession>A0ABN0XGH1</accession>
<feature type="domain" description="Luciferase" evidence="1">
    <location>
        <begin position="36"/>
        <end position="97"/>
    </location>
</feature>
<proteinExistence type="predicted"/>
<dbReference type="EMBL" id="BAAABW010000026">
    <property type="protein sequence ID" value="GAA0363526.1"/>
    <property type="molecule type" value="Genomic_DNA"/>
</dbReference>
<keyword evidence="3" id="KW-1185">Reference proteome</keyword>
<dbReference type="RefSeq" id="WP_344120559.1">
    <property type="nucleotide sequence ID" value="NZ_BAAABW010000026.1"/>
</dbReference>
<dbReference type="Proteomes" id="UP001500063">
    <property type="component" value="Unassembled WGS sequence"/>
</dbReference>
<dbReference type="InterPro" id="IPR040841">
    <property type="entry name" value="Luciferase_dom"/>
</dbReference>